<accession>A0A2K2CQG5</accession>
<name>A0A2K2CQG5_BRADI</name>
<evidence type="ECO:0008006" key="4">
    <source>
        <dbReference type="Google" id="ProtNLM"/>
    </source>
</evidence>
<dbReference type="Proteomes" id="UP000008810">
    <property type="component" value="Chromosome 4"/>
</dbReference>
<gene>
    <name evidence="1" type="ORF">BRADI_4g27005v3</name>
</gene>
<sequence>QETIDHLLLGCVTAREVWFQLLNAWNKVDWLPTINSELAEWWSLLNVVGKQRQELATVVTLTTWCIWKQRNKVVFEGEVGTANKIL</sequence>
<organism evidence="1">
    <name type="scientific">Brachypodium distachyon</name>
    <name type="common">Purple false brome</name>
    <name type="synonym">Trachynia distachya</name>
    <dbReference type="NCBI Taxonomy" id="15368"/>
    <lineage>
        <taxon>Eukaryota</taxon>
        <taxon>Viridiplantae</taxon>
        <taxon>Streptophyta</taxon>
        <taxon>Embryophyta</taxon>
        <taxon>Tracheophyta</taxon>
        <taxon>Spermatophyta</taxon>
        <taxon>Magnoliopsida</taxon>
        <taxon>Liliopsida</taxon>
        <taxon>Poales</taxon>
        <taxon>Poaceae</taxon>
        <taxon>BOP clade</taxon>
        <taxon>Pooideae</taxon>
        <taxon>Stipodae</taxon>
        <taxon>Brachypodieae</taxon>
        <taxon>Brachypodium</taxon>
    </lineage>
</organism>
<dbReference type="OrthoDB" id="684036at2759"/>
<protein>
    <recommendedName>
        <fullName evidence="4">Reverse transcriptase zinc-binding domain-containing protein</fullName>
    </recommendedName>
</protein>
<dbReference type="EMBL" id="CM000883">
    <property type="protein sequence ID" value="PNT64276.1"/>
    <property type="molecule type" value="Genomic_DNA"/>
</dbReference>
<reference evidence="1 2" key="1">
    <citation type="journal article" date="2010" name="Nature">
        <title>Genome sequencing and analysis of the model grass Brachypodium distachyon.</title>
        <authorList>
            <consortium name="International Brachypodium Initiative"/>
        </authorList>
    </citation>
    <scope>NUCLEOTIDE SEQUENCE [LARGE SCALE GENOMIC DNA]</scope>
    <source>
        <strain evidence="1 2">Bd21</strain>
    </source>
</reference>
<evidence type="ECO:0000313" key="2">
    <source>
        <dbReference type="EnsemblPlants" id="PNT64276"/>
    </source>
</evidence>
<proteinExistence type="predicted"/>
<dbReference type="InParanoid" id="A0A2K2CQG5"/>
<reference evidence="2" key="3">
    <citation type="submission" date="2018-08" db="UniProtKB">
        <authorList>
            <consortium name="EnsemblPlants"/>
        </authorList>
    </citation>
    <scope>IDENTIFICATION</scope>
    <source>
        <strain evidence="2">cv. Bd21</strain>
    </source>
</reference>
<keyword evidence="3" id="KW-1185">Reference proteome</keyword>
<feature type="non-terminal residue" evidence="1">
    <location>
        <position position="1"/>
    </location>
</feature>
<dbReference type="EnsemblPlants" id="PNT64276">
    <property type="protein sequence ID" value="PNT64276"/>
    <property type="gene ID" value="BRADI_4g27005v3"/>
</dbReference>
<evidence type="ECO:0000313" key="3">
    <source>
        <dbReference type="Proteomes" id="UP000008810"/>
    </source>
</evidence>
<reference evidence="1" key="2">
    <citation type="submission" date="2017-06" db="EMBL/GenBank/DDBJ databases">
        <title>WGS assembly of Brachypodium distachyon.</title>
        <authorList>
            <consortium name="The International Brachypodium Initiative"/>
            <person name="Lucas S."/>
            <person name="Harmon-Smith M."/>
            <person name="Lail K."/>
            <person name="Tice H."/>
            <person name="Grimwood J."/>
            <person name="Bruce D."/>
            <person name="Barry K."/>
            <person name="Shu S."/>
            <person name="Lindquist E."/>
            <person name="Wang M."/>
            <person name="Pitluck S."/>
            <person name="Vogel J.P."/>
            <person name="Garvin D.F."/>
            <person name="Mockler T.C."/>
            <person name="Schmutz J."/>
            <person name="Rokhsar D."/>
            <person name="Bevan M.W."/>
        </authorList>
    </citation>
    <scope>NUCLEOTIDE SEQUENCE</scope>
    <source>
        <strain evidence="1">Bd21</strain>
    </source>
</reference>
<dbReference type="Gramene" id="PNT64276">
    <property type="protein sequence ID" value="PNT64276"/>
    <property type="gene ID" value="BRADI_4g27005v3"/>
</dbReference>
<dbReference type="AlphaFoldDB" id="A0A2K2CQG5"/>
<evidence type="ECO:0000313" key="1">
    <source>
        <dbReference type="EMBL" id="PNT64276.1"/>
    </source>
</evidence>